<dbReference type="InterPro" id="IPR024983">
    <property type="entry name" value="CHAT_dom"/>
</dbReference>
<dbReference type="EMBL" id="BPQH01000032">
    <property type="protein sequence ID" value="GJD53594.1"/>
    <property type="molecule type" value="Genomic_DNA"/>
</dbReference>
<name>A0ABQ4R8Q8_9HYPH</name>
<gene>
    <name evidence="3" type="ORF">OPKNFCMD_6371</name>
</gene>
<evidence type="ECO:0000313" key="4">
    <source>
        <dbReference type="Proteomes" id="UP001055167"/>
    </source>
</evidence>
<feature type="domain" description="CHAT" evidence="2">
    <location>
        <begin position="499"/>
        <end position="777"/>
    </location>
</feature>
<dbReference type="Proteomes" id="UP001055167">
    <property type="component" value="Unassembled WGS sequence"/>
</dbReference>
<evidence type="ECO:0000259" key="2">
    <source>
        <dbReference type="Pfam" id="PF12770"/>
    </source>
</evidence>
<feature type="region of interest" description="Disordered" evidence="1">
    <location>
        <begin position="203"/>
        <end position="222"/>
    </location>
</feature>
<dbReference type="RefSeq" id="WP_128565744.1">
    <property type="nucleotide sequence ID" value="NZ_BPQH01000032.1"/>
</dbReference>
<evidence type="ECO:0000256" key="1">
    <source>
        <dbReference type="SAM" id="MobiDB-lite"/>
    </source>
</evidence>
<feature type="region of interest" description="Disordered" evidence="1">
    <location>
        <begin position="639"/>
        <end position="658"/>
    </location>
</feature>
<feature type="compositionally biased region" description="Basic and acidic residues" evidence="1">
    <location>
        <begin position="203"/>
        <end position="213"/>
    </location>
</feature>
<dbReference type="Pfam" id="PF12770">
    <property type="entry name" value="CHAT"/>
    <property type="match status" value="1"/>
</dbReference>
<proteinExistence type="predicted"/>
<comment type="caution">
    <text evidence="3">The sequence shown here is derived from an EMBL/GenBank/DDBJ whole genome shotgun (WGS) entry which is preliminary data.</text>
</comment>
<accession>A0ABQ4R8Q8</accession>
<evidence type="ECO:0000313" key="3">
    <source>
        <dbReference type="EMBL" id="GJD53594.1"/>
    </source>
</evidence>
<organism evidence="3 4">
    <name type="scientific">Methylobacterium crusticola</name>
    <dbReference type="NCBI Taxonomy" id="1697972"/>
    <lineage>
        <taxon>Bacteria</taxon>
        <taxon>Pseudomonadati</taxon>
        <taxon>Pseudomonadota</taxon>
        <taxon>Alphaproteobacteria</taxon>
        <taxon>Hyphomicrobiales</taxon>
        <taxon>Methylobacteriaceae</taxon>
        <taxon>Methylobacterium</taxon>
    </lineage>
</organism>
<reference evidence="3" key="1">
    <citation type="journal article" date="2021" name="Front. Microbiol.">
        <title>Comprehensive Comparative Genomics and Phenotyping of Methylobacterium Species.</title>
        <authorList>
            <person name="Alessa O."/>
            <person name="Ogura Y."/>
            <person name="Fujitani Y."/>
            <person name="Takami H."/>
            <person name="Hayashi T."/>
            <person name="Sahin N."/>
            <person name="Tani A."/>
        </authorList>
    </citation>
    <scope>NUCLEOTIDE SEQUENCE</scope>
    <source>
        <strain evidence="3">KCTC 52305</strain>
    </source>
</reference>
<reference evidence="3" key="2">
    <citation type="submission" date="2021-08" db="EMBL/GenBank/DDBJ databases">
        <authorList>
            <person name="Tani A."/>
            <person name="Ola A."/>
            <person name="Ogura Y."/>
            <person name="Katsura K."/>
            <person name="Hayashi T."/>
        </authorList>
    </citation>
    <scope>NUCLEOTIDE SEQUENCE</scope>
    <source>
        <strain evidence="3">KCTC 52305</strain>
    </source>
</reference>
<sequence length="780" mass="82893">MNENLDATWGESLVAAAVRCDKAEIAALLPPAVRNSPNSLNGGYFLLEGIDAEARLLGSQLLVSWLRARGDACGAAALALPLLTTLLGRAEVPLVKHAALQLSNVAGVFASVVTDIGQPASTLAIWPALEAGLRRVGLDGVVVTLAAARAELLLRNGQYERADRLVRRLSGSAAPQGEEVDAFTYQITVQRLASLRERFVRRPDEFPKADPGRTPDAPPRGSEAQALIVAAQTQAAALDGARHPYGAISTLASTLFRFAASHDPPTLSVLLPPLQALVSFCAAHNFADDERTARWLETVFLRRIGALDEAAAGLRTIRDGVEAQRLRIDDPHLRAAAGIGITHLYAVSAQVLYDLKQHGELFAAIEEAKSRILTDLVSAAEARHLLDPAAPRARVACSAEALLGELRAVLAASSLRAHYLTLLADDGVTYAVLVDADGELHAWRAALGRAAMLETASQLETLLRGDRQALARPKPGILSAPDEAQRWPFDAVLNRVAPLLAPLNNLLECGTLREGDVLCVSPDGPGFGLPWAALPLAETPLADRLIPVLVPSARALLAAFDQSRAHDPRGGADIVQAPHGGESLAALEGFEQEAAALARLAPTALHRGGAASFRALEGLDLRGGVVHFAAHGEFKPRAPLDRSGLALPEPDGRMPESEDRLAECRLTGARASRLALAGSHVTLRACVSGSVSEIAGREALGMIFGLWQAGVQSVLAGQWDLNLRSSVVLGEAFYNIWLRSDLSRATAYAGAMRAVREAEGSAAWAHPYHWAGLTLWGWWD</sequence>
<keyword evidence="4" id="KW-1185">Reference proteome</keyword>
<protein>
    <recommendedName>
        <fullName evidence="2">CHAT domain-containing protein</fullName>
    </recommendedName>
</protein>